<comment type="caution">
    <text evidence="1">The sequence shown here is derived from an EMBL/GenBank/DDBJ whole genome shotgun (WGS) entry which is preliminary data.</text>
</comment>
<accession>A0ABX1GG41</accession>
<dbReference type="InterPro" id="IPR050563">
    <property type="entry name" value="4-hydroxybenzoyl-CoA_TE"/>
</dbReference>
<sequence length="139" mass="15825">MILLPYTCTLMQVRFSDLDMIGHVSNSNYASYFDMGRIDFFKEVEKMSTVKRPHHVVASVKMDMLREIRFDHKVEIATWCSRVGTKSMTIEHLIFADGEIATTSQSVLVGFDLKTRRSTPFPTDWAPTDPALIPVVPGR</sequence>
<dbReference type="Proteomes" id="UP000765845">
    <property type="component" value="Unassembled WGS sequence"/>
</dbReference>
<dbReference type="SUPFAM" id="SSF54637">
    <property type="entry name" value="Thioesterase/thiol ester dehydrase-isomerase"/>
    <property type="match status" value="1"/>
</dbReference>
<protein>
    <submittedName>
        <fullName evidence="1">Acyl-CoA thioesterase</fullName>
    </submittedName>
</protein>
<organism evidence="1 2">
    <name type="scientific">Spongiibacter thalassae</name>
    <dbReference type="NCBI Taxonomy" id="2721624"/>
    <lineage>
        <taxon>Bacteria</taxon>
        <taxon>Pseudomonadati</taxon>
        <taxon>Pseudomonadota</taxon>
        <taxon>Gammaproteobacteria</taxon>
        <taxon>Cellvibrionales</taxon>
        <taxon>Spongiibacteraceae</taxon>
        <taxon>Spongiibacter</taxon>
    </lineage>
</organism>
<name>A0ABX1GG41_9GAMM</name>
<gene>
    <name evidence="1" type="ORF">HCU74_07980</name>
</gene>
<evidence type="ECO:0000313" key="1">
    <source>
        <dbReference type="EMBL" id="NKI17352.1"/>
    </source>
</evidence>
<dbReference type="CDD" id="cd00586">
    <property type="entry name" value="4HBT"/>
    <property type="match status" value="1"/>
</dbReference>
<dbReference type="PANTHER" id="PTHR31793">
    <property type="entry name" value="4-HYDROXYBENZOYL-COA THIOESTERASE FAMILY MEMBER"/>
    <property type="match status" value="1"/>
</dbReference>
<keyword evidence="2" id="KW-1185">Reference proteome</keyword>
<proteinExistence type="predicted"/>
<dbReference type="Gene3D" id="3.10.129.10">
    <property type="entry name" value="Hotdog Thioesterase"/>
    <property type="match status" value="1"/>
</dbReference>
<dbReference type="Pfam" id="PF13279">
    <property type="entry name" value="4HBT_2"/>
    <property type="match status" value="1"/>
</dbReference>
<dbReference type="InterPro" id="IPR029069">
    <property type="entry name" value="HotDog_dom_sf"/>
</dbReference>
<dbReference type="EMBL" id="JAAWWK010000002">
    <property type="protein sequence ID" value="NKI17352.1"/>
    <property type="molecule type" value="Genomic_DNA"/>
</dbReference>
<dbReference type="RefSeq" id="WP_168449857.1">
    <property type="nucleotide sequence ID" value="NZ_JAAWWK010000002.1"/>
</dbReference>
<evidence type="ECO:0000313" key="2">
    <source>
        <dbReference type="Proteomes" id="UP000765845"/>
    </source>
</evidence>
<reference evidence="1 2" key="1">
    <citation type="submission" date="2020-04" db="EMBL/GenBank/DDBJ databases">
        <authorList>
            <person name="Yoon J."/>
        </authorList>
    </citation>
    <scope>NUCLEOTIDE SEQUENCE [LARGE SCALE GENOMIC DNA]</scope>
    <source>
        <strain evidence="1 2">KMU-166</strain>
    </source>
</reference>
<dbReference type="PANTHER" id="PTHR31793:SF24">
    <property type="entry name" value="LONG-CHAIN ACYL-COA THIOESTERASE FADM"/>
    <property type="match status" value="1"/>
</dbReference>